<name>A0A0A8L7Z5_9SACH</name>
<evidence type="ECO:0000313" key="3">
    <source>
        <dbReference type="EMBL" id="CDO94294.1"/>
    </source>
</evidence>
<dbReference type="PANTHER" id="PTHR13166">
    <property type="entry name" value="PROTEIN C6ORF149"/>
    <property type="match status" value="1"/>
</dbReference>
<comment type="caution">
    <text evidence="3">The sequence shown here is derived from an EMBL/GenBank/DDBJ whole genome shotgun (WGS) entry which is preliminary data.</text>
</comment>
<dbReference type="InterPro" id="IPR008011">
    <property type="entry name" value="Complex1_LYR_dom"/>
</dbReference>
<protein>
    <submittedName>
        <fullName evidence="3">WGS project CCBQ000000000 data, contig 00106</fullName>
    </submittedName>
</protein>
<proteinExistence type="inferred from homology"/>
<gene>
    <name evidence="3" type="ORF">KLDO_g2566</name>
</gene>
<sequence>MPVAGSSKVQILHMYKEFIRNSNKIQNYNFREYFLRRARESFRANKNVKSPEKISELISEAEKDLGVLKRQSVISNMYTFDKLVVEPLKKR</sequence>
<dbReference type="OrthoDB" id="275715at2759"/>
<dbReference type="CDD" id="cd20264">
    <property type="entry name" value="Complex1_LYR_LYRM4"/>
    <property type="match status" value="1"/>
</dbReference>
<dbReference type="EMBL" id="CCBQ010000037">
    <property type="protein sequence ID" value="CDO94294.1"/>
    <property type="molecule type" value="Genomic_DNA"/>
</dbReference>
<organism evidence="3 4">
    <name type="scientific">Kluyveromyces dobzhanskii CBS 2104</name>
    <dbReference type="NCBI Taxonomy" id="1427455"/>
    <lineage>
        <taxon>Eukaryota</taxon>
        <taxon>Fungi</taxon>
        <taxon>Dikarya</taxon>
        <taxon>Ascomycota</taxon>
        <taxon>Saccharomycotina</taxon>
        <taxon>Saccharomycetes</taxon>
        <taxon>Saccharomycetales</taxon>
        <taxon>Saccharomycetaceae</taxon>
        <taxon>Kluyveromyces</taxon>
    </lineage>
</organism>
<keyword evidence="4" id="KW-1185">Reference proteome</keyword>
<feature type="domain" description="Complex 1 LYR protein" evidence="2">
    <location>
        <begin position="10"/>
        <end position="66"/>
    </location>
</feature>
<accession>A0A0A8L7Z5</accession>
<dbReference type="InterPro" id="IPR045297">
    <property type="entry name" value="Complex1_LYR_LYRM4"/>
</dbReference>
<dbReference type="Proteomes" id="UP000031516">
    <property type="component" value="Unassembled WGS sequence"/>
</dbReference>
<evidence type="ECO:0000256" key="1">
    <source>
        <dbReference type="ARBA" id="ARBA00009508"/>
    </source>
</evidence>
<dbReference type="GO" id="GO:1990221">
    <property type="term" value="C:L-cysteine desulfurase complex"/>
    <property type="evidence" value="ECO:0007669"/>
    <property type="project" value="TreeGrafter"/>
</dbReference>
<evidence type="ECO:0000259" key="2">
    <source>
        <dbReference type="Pfam" id="PF05347"/>
    </source>
</evidence>
<dbReference type="Pfam" id="PF05347">
    <property type="entry name" value="Complex1_LYR"/>
    <property type="match status" value="1"/>
</dbReference>
<comment type="similarity">
    <text evidence="1">Belongs to the complex I LYR family.</text>
</comment>
<dbReference type="GO" id="GO:0016226">
    <property type="term" value="P:iron-sulfur cluster assembly"/>
    <property type="evidence" value="ECO:0007669"/>
    <property type="project" value="InterPro"/>
</dbReference>
<dbReference type="GO" id="GO:0005739">
    <property type="term" value="C:mitochondrion"/>
    <property type="evidence" value="ECO:0007669"/>
    <property type="project" value="TreeGrafter"/>
</dbReference>
<reference evidence="3 4" key="1">
    <citation type="submission" date="2014-03" db="EMBL/GenBank/DDBJ databases">
        <title>The genome of Kluyveromyces dobzhanskii.</title>
        <authorList>
            <person name="Nystedt B."/>
            <person name="Astrom S."/>
        </authorList>
    </citation>
    <scope>NUCLEOTIDE SEQUENCE [LARGE SCALE GENOMIC DNA]</scope>
    <source>
        <strain evidence="3 4">CBS 2104</strain>
    </source>
</reference>
<evidence type="ECO:0000313" key="4">
    <source>
        <dbReference type="Proteomes" id="UP000031516"/>
    </source>
</evidence>
<dbReference type="AlphaFoldDB" id="A0A0A8L7Z5"/>
<dbReference type="PANTHER" id="PTHR13166:SF7">
    <property type="entry name" value="LYR MOTIF-CONTAINING PROTEIN 4"/>
    <property type="match status" value="1"/>
</dbReference>
<dbReference type="InterPro" id="IPR051522">
    <property type="entry name" value="ISC_assembly_LYR"/>
</dbReference>